<reference evidence="3" key="1">
    <citation type="journal article" date="2019" name="Int. J. Syst. Evol. Microbiol.">
        <title>The Global Catalogue of Microorganisms (GCM) 10K type strain sequencing project: providing services to taxonomists for standard genome sequencing and annotation.</title>
        <authorList>
            <consortium name="The Broad Institute Genomics Platform"/>
            <consortium name="The Broad Institute Genome Sequencing Center for Infectious Disease"/>
            <person name="Wu L."/>
            <person name="Ma J."/>
        </authorList>
    </citation>
    <scope>NUCLEOTIDE SEQUENCE [LARGE SCALE GENOMIC DNA]</scope>
    <source>
        <strain evidence="3">JCM 17460</strain>
    </source>
</reference>
<accession>A0ABP6VUV8</accession>
<name>A0ABP6VUV8_9ACTN</name>
<evidence type="ECO:0000313" key="3">
    <source>
        <dbReference type="Proteomes" id="UP001500301"/>
    </source>
</evidence>
<evidence type="ECO:0000256" key="1">
    <source>
        <dbReference type="SAM" id="MobiDB-lite"/>
    </source>
</evidence>
<protein>
    <submittedName>
        <fullName evidence="2">Uncharacterized protein</fullName>
    </submittedName>
</protein>
<gene>
    <name evidence="2" type="ORF">GCM10022263_28430</name>
</gene>
<proteinExistence type="predicted"/>
<dbReference type="EMBL" id="BAABBB010000015">
    <property type="protein sequence ID" value="GAA3539228.1"/>
    <property type="molecule type" value="Genomic_DNA"/>
</dbReference>
<comment type="caution">
    <text evidence="2">The sequence shown here is derived from an EMBL/GenBank/DDBJ whole genome shotgun (WGS) entry which is preliminary data.</text>
</comment>
<organism evidence="2 3">
    <name type="scientific">Nocardioides daeguensis</name>
    <dbReference type="NCBI Taxonomy" id="908359"/>
    <lineage>
        <taxon>Bacteria</taxon>
        <taxon>Bacillati</taxon>
        <taxon>Actinomycetota</taxon>
        <taxon>Actinomycetes</taxon>
        <taxon>Propionibacteriales</taxon>
        <taxon>Nocardioidaceae</taxon>
        <taxon>Nocardioides</taxon>
    </lineage>
</organism>
<dbReference type="Proteomes" id="UP001500301">
    <property type="component" value="Unassembled WGS sequence"/>
</dbReference>
<evidence type="ECO:0000313" key="2">
    <source>
        <dbReference type="EMBL" id="GAA3539228.1"/>
    </source>
</evidence>
<dbReference type="RefSeq" id="WP_218235322.1">
    <property type="nucleotide sequence ID" value="NZ_BAABBB010000015.1"/>
</dbReference>
<keyword evidence="3" id="KW-1185">Reference proteome</keyword>
<feature type="region of interest" description="Disordered" evidence="1">
    <location>
        <begin position="44"/>
        <end position="64"/>
    </location>
</feature>
<sequence length="222" mass="24450">MWTWNPEINDVKWRRLLVVALAAVLLLGAIATYSLLANRHQSDGTRGAVDEPAAPPTPWAEPQTNVSLRATDAETFAQGVAEVLFNWDTQQMTTPTSTTELLVAVADPTGESSAGLVADIANYLPTEEIWLELRKYETRQWIEVTSTEVPDQWAIALEQAGDELAPGTVALTVRGVRHRSGVWEGEDVTSEHDVAFTVFAVCAPTYPECHLLRLSRLDDPLE</sequence>